<feature type="compositionally biased region" description="Acidic residues" evidence="1">
    <location>
        <begin position="104"/>
        <end position="122"/>
    </location>
</feature>
<accession>A0A5K1K5Z3</accession>
<organism evidence="2">
    <name type="scientific">Ganoderma boninense</name>
    <dbReference type="NCBI Taxonomy" id="34458"/>
    <lineage>
        <taxon>Eukaryota</taxon>
        <taxon>Fungi</taxon>
        <taxon>Dikarya</taxon>
        <taxon>Basidiomycota</taxon>
        <taxon>Agaricomycotina</taxon>
        <taxon>Agaricomycetes</taxon>
        <taxon>Polyporales</taxon>
        <taxon>Polyporaceae</taxon>
        <taxon>Ganoderma</taxon>
    </lineage>
</organism>
<gene>
    <name evidence="2" type="primary">P83774</name>
</gene>
<dbReference type="EMBL" id="LR729639">
    <property type="protein sequence ID" value="VWP01754.1"/>
    <property type="molecule type" value="Genomic_DNA"/>
</dbReference>
<proteinExistence type="predicted"/>
<sequence>MHTYSGPRLPWRILERVVDLSSSRPNTLCSLALTCRRLRHPSHLAMFGRVQLESSDHVFAFIAFLQANPELKPFVHTIVATPAAFGPSPLYLLPNLSSIECVDESQLEQPEDEDTDEGDDRVEESRSVPDYTRPQTAARARAQRSLVVHHTSLACFAQLGAHVRALRLSSVSLPTLLSFAQMLLAFASITRLVCEEVEIQAECGAAPLEVAVQRLSERIQLKELVVSVHLLFSGPEQNAPSLAAP</sequence>
<name>A0A5K1K5Z3_9APHY</name>
<evidence type="ECO:0000313" key="2">
    <source>
        <dbReference type="EMBL" id="VWP01754.1"/>
    </source>
</evidence>
<dbReference type="AlphaFoldDB" id="A0A5K1K5Z3"/>
<feature type="region of interest" description="Disordered" evidence="1">
    <location>
        <begin position="104"/>
        <end position="136"/>
    </location>
</feature>
<protein>
    <submittedName>
        <fullName evidence="2">Guanine nucleotide-binding protein subunit beta-like protein (Cytoplasmic antigenic protein 1)</fullName>
    </submittedName>
</protein>
<evidence type="ECO:0000256" key="1">
    <source>
        <dbReference type="SAM" id="MobiDB-lite"/>
    </source>
</evidence>
<reference evidence="2" key="1">
    <citation type="submission" date="2019-10" db="EMBL/GenBank/DDBJ databases">
        <authorList>
            <person name="Nor Muhammad N."/>
        </authorList>
    </citation>
    <scope>NUCLEOTIDE SEQUENCE</scope>
</reference>